<dbReference type="Pfam" id="PF00440">
    <property type="entry name" value="TetR_N"/>
    <property type="match status" value="1"/>
</dbReference>
<dbReference type="AlphaFoldDB" id="A0A857MH42"/>
<dbReference type="InterPro" id="IPR036271">
    <property type="entry name" value="Tet_transcr_reg_TetR-rel_C_sf"/>
</dbReference>
<dbReference type="Gene3D" id="1.10.10.60">
    <property type="entry name" value="Homeodomain-like"/>
    <property type="match status" value="1"/>
</dbReference>
<dbReference type="InterPro" id="IPR009057">
    <property type="entry name" value="Homeodomain-like_sf"/>
</dbReference>
<dbReference type="Pfam" id="PF17932">
    <property type="entry name" value="TetR_C_24"/>
    <property type="match status" value="1"/>
</dbReference>
<gene>
    <name evidence="4" type="ORF">GII30_06160</name>
</gene>
<dbReference type="SUPFAM" id="SSF46689">
    <property type="entry name" value="Homeodomain-like"/>
    <property type="match status" value="1"/>
</dbReference>
<dbReference type="SUPFAM" id="SSF48498">
    <property type="entry name" value="Tetracyclin repressor-like, C-terminal domain"/>
    <property type="match status" value="1"/>
</dbReference>
<reference evidence="4" key="1">
    <citation type="journal article" date="2021" name="Nat. Microbiol.">
        <title>Cocultivation of an ultrasmall environmental parasitic bacterium with lytic ability against bacteria associated with wastewater foams.</title>
        <authorList>
            <person name="Batinovic S."/>
            <person name="Rose J.J.A."/>
            <person name="Ratcliffe J."/>
            <person name="Seviour R.J."/>
            <person name="Petrovski S."/>
        </authorList>
    </citation>
    <scope>NUCLEOTIDE SEQUENCE</scope>
    <source>
        <strain evidence="4">CON44</strain>
    </source>
</reference>
<dbReference type="EMBL" id="CP045810">
    <property type="protein sequence ID" value="QHN41843.1"/>
    <property type="molecule type" value="Genomic_DNA"/>
</dbReference>
<sequence>MVTGAPEPAARRPTRRDQAKAARRAELLEAAARQMAERGFAAVRLEDIGAAVGISGPGMYRHFSSKSELLDELLVDISRRLHDGGAQVVETDGGAAADPAATLRALIRFHIDVLVTKPDLISVQDRDLSSLSPAANHEVRSLQRRYVERWVDVLVRVDGPDGDGQDGAPWRERGQARVRVHAVFGLLNSSPRLPDYPRARLRGLLASMAWAALLAPAEEAR</sequence>
<keyword evidence="1" id="KW-0805">Transcription regulation</keyword>
<proteinExistence type="predicted"/>
<dbReference type="InterPro" id="IPR001647">
    <property type="entry name" value="HTH_TetR"/>
</dbReference>
<evidence type="ECO:0000313" key="4">
    <source>
        <dbReference type="EMBL" id="QHN41843.1"/>
    </source>
</evidence>
<keyword evidence="2" id="KW-0238">DNA-binding</keyword>
<dbReference type="InterPro" id="IPR050109">
    <property type="entry name" value="HTH-type_TetR-like_transc_reg"/>
</dbReference>
<evidence type="ECO:0000256" key="1">
    <source>
        <dbReference type="ARBA" id="ARBA00023015"/>
    </source>
</evidence>
<protein>
    <submittedName>
        <fullName evidence="4">TetR family transcriptional regulator</fullName>
    </submittedName>
</protein>
<dbReference type="PRINTS" id="PR00455">
    <property type="entry name" value="HTHTETR"/>
</dbReference>
<dbReference type="Gene3D" id="1.10.357.10">
    <property type="entry name" value="Tetracycline Repressor, domain 2"/>
    <property type="match status" value="1"/>
</dbReference>
<name>A0A857MH42_9ACTN</name>
<accession>A0A857MH42</accession>
<evidence type="ECO:0000256" key="3">
    <source>
        <dbReference type="ARBA" id="ARBA00023163"/>
    </source>
</evidence>
<evidence type="ECO:0000256" key="2">
    <source>
        <dbReference type="ARBA" id="ARBA00023125"/>
    </source>
</evidence>
<dbReference type="InterPro" id="IPR041490">
    <property type="entry name" value="KstR2_TetR_C"/>
</dbReference>
<dbReference type="PROSITE" id="PS50977">
    <property type="entry name" value="HTH_TETR_2"/>
    <property type="match status" value="1"/>
</dbReference>
<organism evidence="4">
    <name type="scientific">Gordonia amarae</name>
    <dbReference type="NCBI Taxonomy" id="36821"/>
    <lineage>
        <taxon>Bacteria</taxon>
        <taxon>Bacillati</taxon>
        <taxon>Actinomycetota</taxon>
        <taxon>Actinomycetes</taxon>
        <taxon>Mycobacteriales</taxon>
        <taxon>Gordoniaceae</taxon>
        <taxon>Gordonia</taxon>
    </lineage>
</organism>
<dbReference type="PANTHER" id="PTHR30055:SF234">
    <property type="entry name" value="HTH-TYPE TRANSCRIPTIONAL REGULATOR BETI"/>
    <property type="match status" value="1"/>
</dbReference>
<dbReference type="GO" id="GO:0000976">
    <property type="term" value="F:transcription cis-regulatory region binding"/>
    <property type="evidence" value="ECO:0007669"/>
    <property type="project" value="TreeGrafter"/>
</dbReference>
<dbReference type="PANTHER" id="PTHR30055">
    <property type="entry name" value="HTH-TYPE TRANSCRIPTIONAL REGULATOR RUTR"/>
    <property type="match status" value="1"/>
</dbReference>
<keyword evidence="3" id="KW-0804">Transcription</keyword>
<dbReference type="GO" id="GO:0003700">
    <property type="term" value="F:DNA-binding transcription factor activity"/>
    <property type="evidence" value="ECO:0007669"/>
    <property type="project" value="TreeGrafter"/>
</dbReference>